<dbReference type="PANTHER" id="PTHR47972:SF64">
    <property type="entry name" value="KINESIN-LIKE PROTEIN KIN-14C"/>
    <property type="match status" value="1"/>
</dbReference>
<dbReference type="SUPFAM" id="SSF52540">
    <property type="entry name" value="P-loop containing nucleoside triphosphate hydrolases"/>
    <property type="match status" value="1"/>
</dbReference>
<dbReference type="InterPro" id="IPR027640">
    <property type="entry name" value="Kinesin-like_fam"/>
</dbReference>
<accession>I1HRG5</accession>
<dbReference type="GO" id="GO:0008017">
    <property type="term" value="F:microtubule binding"/>
    <property type="evidence" value="ECO:0000318"/>
    <property type="project" value="GO_Central"/>
</dbReference>
<reference evidence="10" key="3">
    <citation type="submission" date="2018-08" db="UniProtKB">
        <authorList>
            <consortium name="EnsemblPlants"/>
        </authorList>
    </citation>
    <scope>IDENTIFICATION</scope>
    <source>
        <strain evidence="10">cv. Bd21</strain>
    </source>
</reference>
<proteinExistence type="inferred from homology"/>
<keyword evidence="11" id="KW-1185">Reference proteome</keyword>
<dbReference type="KEGG" id="bdi:100828795"/>
<feature type="domain" description="Calponin-homology (CH)" evidence="7">
    <location>
        <begin position="14"/>
        <end position="119"/>
    </location>
</feature>
<dbReference type="Gramene" id="KQK09695">
    <property type="protein sequence ID" value="KQK09695"/>
    <property type="gene ID" value="BRADI_2g49567v3"/>
</dbReference>
<evidence type="ECO:0000256" key="5">
    <source>
        <dbReference type="SAM" id="Coils"/>
    </source>
</evidence>
<dbReference type="GO" id="GO:0003777">
    <property type="term" value="F:microtubule motor activity"/>
    <property type="evidence" value="ECO:0007669"/>
    <property type="project" value="InterPro"/>
</dbReference>
<gene>
    <name evidence="10" type="primary">LOC100828795</name>
    <name evidence="9" type="ORF">BRADI_2g49567v3</name>
</gene>
<dbReference type="GeneID" id="100828795"/>
<dbReference type="GO" id="GO:0005874">
    <property type="term" value="C:microtubule"/>
    <property type="evidence" value="ECO:0007669"/>
    <property type="project" value="UniProtKB-KW"/>
</dbReference>
<dbReference type="AlphaFoldDB" id="I1HRG5"/>
<feature type="domain" description="Kinesin motor" evidence="8">
    <location>
        <begin position="482"/>
        <end position="809"/>
    </location>
</feature>
<dbReference type="STRING" id="15368.I1HRG5"/>
<dbReference type="GO" id="GO:0007017">
    <property type="term" value="P:microtubule-based process"/>
    <property type="evidence" value="ECO:0000318"/>
    <property type="project" value="GO_Central"/>
</dbReference>
<evidence type="ECO:0000313" key="9">
    <source>
        <dbReference type="EMBL" id="KQK09695.1"/>
    </source>
</evidence>
<protein>
    <recommendedName>
        <fullName evidence="12">Kinesin motor domain-containing protein</fullName>
    </recommendedName>
</protein>
<dbReference type="HOGENOM" id="CLU_001485_1_1_1"/>
<evidence type="ECO:0000256" key="6">
    <source>
        <dbReference type="SAM" id="MobiDB-lite"/>
    </source>
</evidence>
<keyword evidence="4" id="KW-0067">ATP-binding</keyword>
<dbReference type="PROSITE" id="PS50021">
    <property type="entry name" value="CH"/>
    <property type="match status" value="1"/>
</dbReference>
<dbReference type="ExpressionAtlas" id="I1HRG5">
    <property type="expression patterns" value="baseline"/>
</dbReference>
<keyword evidence="2" id="KW-0493">Microtubule</keyword>
<dbReference type="SMART" id="SM00033">
    <property type="entry name" value="CH"/>
    <property type="match status" value="1"/>
</dbReference>
<evidence type="ECO:0000259" key="7">
    <source>
        <dbReference type="PROSITE" id="PS50021"/>
    </source>
</evidence>
<dbReference type="EMBL" id="CM000881">
    <property type="protein sequence ID" value="KQK09695.1"/>
    <property type="molecule type" value="Genomic_DNA"/>
</dbReference>
<evidence type="ECO:0000259" key="8">
    <source>
        <dbReference type="PROSITE" id="PS50067"/>
    </source>
</evidence>
<dbReference type="OrthoDB" id="3176171at2759"/>
<feature type="compositionally biased region" description="Polar residues" evidence="6">
    <location>
        <begin position="967"/>
        <end position="979"/>
    </location>
</feature>
<feature type="compositionally biased region" description="Basic and acidic residues" evidence="6">
    <location>
        <begin position="158"/>
        <end position="167"/>
    </location>
</feature>
<dbReference type="SUPFAM" id="SSF47576">
    <property type="entry name" value="Calponin-homology domain, CH-domain"/>
    <property type="match status" value="1"/>
</dbReference>
<dbReference type="Gene3D" id="1.10.418.10">
    <property type="entry name" value="Calponin-like domain"/>
    <property type="match status" value="1"/>
</dbReference>
<dbReference type="Pfam" id="PF00225">
    <property type="entry name" value="Kinesin"/>
    <property type="match status" value="1"/>
</dbReference>
<reference evidence="9" key="2">
    <citation type="submission" date="2017-06" db="EMBL/GenBank/DDBJ databases">
        <title>WGS assembly of Brachypodium distachyon.</title>
        <authorList>
            <consortium name="The International Brachypodium Initiative"/>
            <person name="Lucas S."/>
            <person name="Harmon-Smith M."/>
            <person name="Lail K."/>
            <person name="Tice H."/>
            <person name="Grimwood J."/>
            <person name="Bruce D."/>
            <person name="Barry K."/>
            <person name="Shu S."/>
            <person name="Lindquist E."/>
            <person name="Wang M."/>
            <person name="Pitluck S."/>
            <person name="Vogel J.P."/>
            <person name="Garvin D.F."/>
            <person name="Mockler T.C."/>
            <person name="Schmutz J."/>
            <person name="Rokhsar D."/>
            <person name="Bevan M.W."/>
        </authorList>
    </citation>
    <scope>NUCLEOTIDE SEQUENCE</scope>
    <source>
        <strain evidence="9">Bd21</strain>
    </source>
</reference>
<evidence type="ECO:0000256" key="3">
    <source>
        <dbReference type="ARBA" id="ARBA00023175"/>
    </source>
</evidence>
<dbReference type="GO" id="GO:0005524">
    <property type="term" value="F:ATP binding"/>
    <property type="evidence" value="ECO:0007669"/>
    <property type="project" value="UniProtKB-UniRule"/>
</dbReference>
<reference evidence="9 10" key="1">
    <citation type="journal article" date="2010" name="Nature">
        <title>Genome sequencing and analysis of the model grass Brachypodium distachyon.</title>
        <authorList>
            <consortium name="International Brachypodium Initiative"/>
        </authorList>
    </citation>
    <scope>NUCLEOTIDE SEQUENCE [LARGE SCALE GENOMIC DNA]</scope>
    <source>
        <strain evidence="9 10">Bd21</strain>
    </source>
</reference>
<dbReference type="InterPro" id="IPR036872">
    <property type="entry name" value="CH_dom_sf"/>
</dbReference>
<comment type="similarity">
    <text evidence="1">Belongs to the TRAFAC class myosin-kinesin ATPase superfamily. Kinesin family. KIN-14 subfamily.</text>
</comment>
<sequence>MGTLGGQFDDFHADDRRAEVIDWLGGLLPEFNLPLDSSDEELREYLIDGTALCYTADKLMPGVLEGVWGGYASDHRSNVKKFLSVVAEMGLPGFSVKDLEEGSMSSIIECILALKDSVTTGLGENISDYAAKTPSRRKLELRETVGPVIPVSAPGRSPGEDRRRGLWDPKTPQRSPLLSGQKVNEVFQFKRGQYTDIPSAKISEMIQSNSLDSAPTQSLLRVVNGILDESIERKRGEIPHRVVYLLRNVVQEIERRFSIQADHIRNQNSIIKTREDKYRSKIKALETLVNGTNEENEMAINRLELVKVEKSKIDERRKLGEQDMVRLMREKENAENTVTNLQQEIQVMSRMFEEYREQMETKASQMEEQLTLRAKEAEFLLMQSKKRVEEVEAASELKSQLWSKKANTFHSSMDKQKLSIKDIRISSQSIKQEMFALQMKWRDEISNVGLELKGLVDAAENYHGVLAENQKLFNEVQELKGNIRVYCRVRPFLPGQDGKSTAVDYIGENGEILISNPSKQGKDGYRMFKFNKVFSTHVSQAEVFSDIQPLIRSVLDGFNVCIFAYGQTGSGKTYTMSGPGTSKEDWGVNYRALNDLFDISLKRRNTFSYEVEVQMVEIYNEQVRDLLSNDIAQKRLGIWSTSQPNGLVVPDASLVPVKSTSDVLDLMEIGQANRAVGSTALNERSSRSHSILTVHVRGLDLKNGSTSRGCLHLIDLAGSERVERSEATGDRLKEAQHINKSLSALGDVIFALAQKNAHVPYRNSKLTQVLQSSLGGQAKTLMFVQINPDVESCSETISTLKFAERVSGVELGAARSNKEGKDIKDLLEQVASLKDTIARKDMEIEQFQVLKDKSKSPSSLTDKSGNSSLKQSTSSTGLSALTMASQQNQLISGSMGSGETEYEDNASDDGCSVGETEYSVGSASETAAERMQKAPSRLTRFFLTKNGQPASASRTRSKEPVPKTTGRPKSTTGQVTGGSSVKPPKRRVVQ</sequence>
<name>I1HRG5_BRADI</name>
<dbReference type="Proteomes" id="UP000008810">
    <property type="component" value="Chromosome 2"/>
</dbReference>
<feature type="region of interest" description="Disordered" evidence="6">
    <location>
        <begin position="850"/>
        <end position="876"/>
    </location>
</feature>
<dbReference type="FunFam" id="1.10.418.10:FF:000065">
    <property type="entry name" value="p-loop nucleoside triphosphate hydrolase superfamily protein with CH (Calponin Homology) domain"/>
    <property type="match status" value="1"/>
</dbReference>
<dbReference type="PROSITE" id="PS50067">
    <property type="entry name" value="KINESIN_MOTOR_2"/>
    <property type="match status" value="1"/>
</dbReference>
<dbReference type="SMART" id="SM00129">
    <property type="entry name" value="KISc"/>
    <property type="match status" value="1"/>
</dbReference>
<dbReference type="GO" id="GO:0007018">
    <property type="term" value="P:microtubule-based movement"/>
    <property type="evidence" value="ECO:0007669"/>
    <property type="project" value="InterPro"/>
</dbReference>
<evidence type="ECO:0000256" key="1">
    <source>
        <dbReference type="ARBA" id="ARBA00010899"/>
    </source>
</evidence>
<dbReference type="Gene3D" id="3.40.850.10">
    <property type="entry name" value="Kinesin motor domain"/>
    <property type="match status" value="1"/>
</dbReference>
<feature type="region of interest" description="Disordered" evidence="6">
    <location>
        <begin position="892"/>
        <end position="990"/>
    </location>
</feature>
<dbReference type="InterPro" id="IPR036961">
    <property type="entry name" value="Kinesin_motor_dom_sf"/>
</dbReference>
<dbReference type="FunFam" id="3.40.850.10:FF:000178">
    <property type="entry name" value="Kinesin-related protein3"/>
    <property type="match status" value="1"/>
</dbReference>
<feature type="region of interest" description="Disordered" evidence="6">
    <location>
        <begin position="150"/>
        <end position="177"/>
    </location>
</feature>
<evidence type="ECO:0000313" key="10">
    <source>
        <dbReference type="EnsemblPlants" id="KQK09695"/>
    </source>
</evidence>
<dbReference type="PRINTS" id="PR00380">
    <property type="entry name" value="KINESINHEAVY"/>
</dbReference>
<dbReference type="InterPro" id="IPR001715">
    <property type="entry name" value="CH_dom"/>
</dbReference>
<dbReference type="FunFam" id="3.40.850.10:FF:000111">
    <property type="entry name" value="p-loop nucleoside triphosphate hydrolase superfamily protein with CH (Calponin Homology) domain"/>
    <property type="match status" value="1"/>
</dbReference>
<keyword evidence="4" id="KW-0547">Nucleotide-binding</keyword>
<evidence type="ECO:0000256" key="4">
    <source>
        <dbReference type="PROSITE-ProRule" id="PRU00283"/>
    </source>
</evidence>
<dbReference type="FunCoup" id="I1HRG5">
    <property type="interactions" value="58"/>
</dbReference>
<feature type="coiled-coil region" evidence="5">
    <location>
        <begin position="282"/>
        <end position="394"/>
    </location>
</feature>
<dbReference type="InterPro" id="IPR027417">
    <property type="entry name" value="P-loop_NTPase"/>
</dbReference>
<evidence type="ECO:0000256" key="2">
    <source>
        <dbReference type="ARBA" id="ARBA00022701"/>
    </source>
</evidence>
<dbReference type="PANTHER" id="PTHR47972">
    <property type="entry name" value="KINESIN-LIKE PROTEIN KLP-3"/>
    <property type="match status" value="1"/>
</dbReference>
<evidence type="ECO:0008006" key="12">
    <source>
        <dbReference type="Google" id="ProtNLM"/>
    </source>
</evidence>
<feature type="binding site" evidence="4">
    <location>
        <begin position="566"/>
        <end position="573"/>
    </location>
    <ligand>
        <name>ATP</name>
        <dbReference type="ChEBI" id="CHEBI:30616"/>
    </ligand>
</feature>
<dbReference type="GO" id="GO:0015630">
    <property type="term" value="C:microtubule cytoskeleton"/>
    <property type="evidence" value="ECO:0000318"/>
    <property type="project" value="GO_Central"/>
</dbReference>
<dbReference type="InterPro" id="IPR001752">
    <property type="entry name" value="Kinesin_motor_dom"/>
</dbReference>
<dbReference type="RefSeq" id="XP_003569788.1">
    <property type="nucleotide sequence ID" value="XM_003569740.4"/>
</dbReference>
<organism evidence="10">
    <name type="scientific">Brachypodium distachyon</name>
    <name type="common">Purple false brome</name>
    <name type="synonym">Trachynia distachya</name>
    <dbReference type="NCBI Taxonomy" id="15368"/>
    <lineage>
        <taxon>Eukaryota</taxon>
        <taxon>Viridiplantae</taxon>
        <taxon>Streptophyta</taxon>
        <taxon>Embryophyta</taxon>
        <taxon>Tracheophyta</taxon>
        <taxon>Spermatophyta</taxon>
        <taxon>Magnoliopsida</taxon>
        <taxon>Liliopsida</taxon>
        <taxon>Poales</taxon>
        <taxon>Poaceae</taxon>
        <taxon>BOP clade</taxon>
        <taxon>Pooideae</taxon>
        <taxon>Stipodae</taxon>
        <taxon>Brachypodieae</taxon>
        <taxon>Brachypodium</taxon>
    </lineage>
</organism>
<keyword evidence="3 4" id="KW-0505">Motor protein</keyword>
<dbReference type="EnsemblPlants" id="KQK09695">
    <property type="protein sequence ID" value="KQK09695"/>
    <property type="gene ID" value="BRADI_2g49567v3"/>
</dbReference>
<feature type="compositionally biased region" description="Polar residues" evidence="6">
    <location>
        <begin position="856"/>
        <end position="876"/>
    </location>
</feature>
<keyword evidence="5" id="KW-0175">Coiled coil</keyword>
<feature type="compositionally biased region" description="Polar residues" evidence="6">
    <location>
        <begin position="945"/>
        <end position="954"/>
    </location>
</feature>
<dbReference type="Pfam" id="PF00307">
    <property type="entry name" value="CH"/>
    <property type="match status" value="1"/>
</dbReference>
<evidence type="ECO:0000313" key="11">
    <source>
        <dbReference type="Proteomes" id="UP000008810"/>
    </source>
</evidence>